<gene>
    <name evidence="2" type="ORF">DWG14_02815</name>
</gene>
<feature type="region of interest" description="Disordered" evidence="1">
    <location>
        <begin position="201"/>
        <end position="234"/>
    </location>
</feature>
<proteinExistence type="predicted"/>
<sequence>MVRRRSRLSAVVPRRCHALRHSCGVRCAELARHLQSGCRPEGPAKRAPAVLLLQAALIDRLLQHSLTDSASVLQIRSLSVGARAPVTYRPVRTNVLNQPQPSCIHAELKCDQATRKLDVDHQRRVGAGLSAWEAAGTCGVVRALTRANGRGTGSSCSAVSTVVPREICCACGARALMSVAARTLRAVGSVCCLGKESARPRGVAQKRPPSHVGPGAREASTPPPYQTTAERSRTERGSLLATLLARVFSSAWPRFVQSP</sequence>
<evidence type="ECO:0000313" key="3">
    <source>
        <dbReference type="Proteomes" id="UP000265765"/>
    </source>
</evidence>
<dbReference type="AlphaFoldDB" id="A0AAI8PN18"/>
<organism evidence="2 3">
    <name type="scientific">Streptomyces griseorubiginosus</name>
    <dbReference type="NCBI Taxonomy" id="67304"/>
    <lineage>
        <taxon>Bacteria</taxon>
        <taxon>Bacillati</taxon>
        <taxon>Actinomycetota</taxon>
        <taxon>Actinomycetes</taxon>
        <taxon>Kitasatosporales</taxon>
        <taxon>Streptomycetaceae</taxon>
        <taxon>Streptomyces</taxon>
    </lineage>
</organism>
<accession>A0AAI8PN18</accession>
<dbReference type="KEGG" id="sge:DWG14_02815"/>
<dbReference type="EMBL" id="CP032427">
    <property type="protein sequence ID" value="AYC38585.1"/>
    <property type="molecule type" value="Genomic_DNA"/>
</dbReference>
<evidence type="ECO:0000313" key="2">
    <source>
        <dbReference type="EMBL" id="AYC38585.1"/>
    </source>
</evidence>
<evidence type="ECO:0000256" key="1">
    <source>
        <dbReference type="SAM" id="MobiDB-lite"/>
    </source>
</evidence>
<reference evidence="2 3" key="1">
    <citation type="submission" date="2018-09" db="EMBL/GenBank/DDBJ databases">
        <title>Production of Trimethoprim by Streptomyces sp. 3E-1.</title>
        <authorList>
            <person name="Kang H.J."/>
            <person name="Kim S.B."/>
        </authorList>
    </citation>
    <scope>NUCLEOTIDE SEQUENCE [LARGE SCALE GENOMIC DNA]</scope>
    <source>
        <strain evidence="2 3">3E-1</strain>
    </source>
</reference>
<protein>
    <submittedName>
        <fullName evidence="2">Uncharacterized protein</fullName>
    </submittedName>
</protein>
<dbReference type="Proteomes" id="UP000265765">
    <property type="component" value="Chromosome"/>
</dbReference>
<name>A0AAI8PN18_9ACTN</name>